<name>A0A4R4W8H3_9ACTN</name>
<dbReference type="EMBL" id="SMKP01000134">
    <property type="protein sequence ID" value="TDD15012.1"/>
    <property type="molecule type" value="Genomic_DNA"/>
</dbReference>
<gene>
    <name evidence="3" type="ORF">E1294_35880</name>
</gene>
<dbReference type="Proteomes" id="UP000294543">
    <property type="component" value="Unassembled WGS sequence"/>
</dbReference>
<accession>A0A4R4W8H3</accession>
<dbReference type="InterPro" id="IPR015813">
    <property type="entry name" value="Pyrv/PenolPyrv_kinase-like_dom"/>
</dbReference>
<proteinExistence type="predicted"/>
<feature type="transmembrane region" description="Helical" evidence="2">
    <location>
        <begin position="353"/>
        <end position="378"/>
    </location>
</feature>
<dbReference type="OrthoDB" id="9771433at2"/>
<comment type="caution">
    <text evidence="3">The sequence shown here is derived from an EMBL/GenBank/DDBJ whole genome shotgun (WGS) entry which is preliminary data.</text>
</comment>
<dbReference type="InterPro" id="IPR040442">
    <property type="entry name" value="Pyrv_kinase-like_dom_sf"/>
</dbReference>
<keyword evidence="2" id="KW-1133">Transmembrane helix</keyword>
<evidence type="ECO:0000313" key="4">
    <source>
        <dbReference type="Proteomes" id="UP000294543"/>
    </source>
</evidence>
<keyword evidence="2" id="KW-0812">Transmembrane</keyword>
<dbReference type="SUPFAM" id="SSF51621">
    <property type="entry name" value="Phosphoenolpyruvate/pyruvate domain"/>
    <property type="match status" value="1"/>
</dbReference>
<feature type="region of interest" description="Disordered" evidence="1">
    <location>
        <begin position="153"/>
        <end position="174"/>
    </location>
</feature>
<protein>
    <submittedName>
        <fullName evidence="3">Isocitrate lyase/PEP mutase family protein</fullName>
    </submittedName>
</protein>
<keyword evidence="4" id="KW-1185">Reference proteome</keyword>
<sequence>MSSSWAGGIADVGWLAMTEVVQQCRTIADSVDSPIFCDADTGYGSAVNTRRIVQEFIRAGVAGQEEPKKVGGQAGIRLVPDAEAIGRLQAAVDARDELDEGIVIVARTDGYGAEGGSLEDAIRRGVLYKRETGADVIFYEGAALLGGGADRARRAPRPGVRDRLPAGGPDAADRHTERVGQAIQVPSFILPAVLEVWRLLEAGEPVPIDDYNAAAFEQAGREDYVGYGDVFVRPGYDDVWRWRRSTTRRRSVATTRTPSTIDEVTVPAVGALQRGMTFDSLVSSHVHRLRRRGPGHGRGLDVVADLPGRLQVGRGDRPGPRAARRAPGRDGRRDRPHPLLRLRGLHPHPGERLLLDVLPGSCFFLAAAVATLAIGLAAHY</sequence>
<evidence type="ECO:0000256" key="2">
    <source>
        <dbReference type="SAM" id="Phobius"/>
    </source>
</evidence>
<feature type="region of interest" description="Disordered" evidence="1">
    <location>
        <begin position="307"/>
        <end position="345"/>
    </location>
</feature>
<keyword evidence="3" id="KW-0456">Lyase</keyword>
<feature type="compositionally biased region" description="Basic and acidic residues" evidence="1">
    <location>
        <begin position="327"/>
        <end position="337"/>
    </location>
</feature>
<dbReference type="GO" id="GO:0016829">
    <property type="term" value="F:lyase activity"/>
    <property type="evidence" value="ECO:0007669"/>
    <property type="project" value="UniProtKB-KW"/>
</dbReference>
<dbReference type="InterPro" id="IPR039556">
    <property type="entry name" value="ICL/PEPM"/>
</dbReference>
<evidence type="ECO:0000256" key="1">
    <source>
        <dbReference type="SAM" id="MobiDB-lite"/>
    </source>
</evidence>
<keyword evidence="2" id="KW-0472">Membrane</keyword>
<dbReference type="PANTHER" id="PTHR42905">
    <property type="entry name" value="PHOSPHOENOLPYRUVATE CARBOXYLASE"/>
    <property type="match status" value="1"/>
</dbReference>
<evidence type="ECO:0000313" key="3">
    <source>
        <dbReference type="EMBL" id="TDD15012.1"/>
    </source>
</evidence>
<dbReference type="PANTHER" id="PTHR42905:SF2">
    <property type="entry name" value="PHOSPHOENOLPYRUVATE CARBOXYLASE FAMILY PROTEIN"/>
    <property type="match status" value="1"/>
</dbReference>
<reference evidence="3 4" key="1">
    <citation type="submission" date="2019-03" db="EMBL/GenBank/DDBJ databases">
        <title>Draft genome sequences of novel Actinobacteria.</title>
        <authorList>
            <person name="Sahin N."/>
            <person name="Ay H."/>
            <person name="Saygin H."/>
        </authorList>
    </citation>
    <scope>NUCLEOTIDE SEQUENCE [LARGE SCALE GENOMIC DNA]</scope>
    <source>
        <strain evidence="3 4">KC712</strain>
    </source>
</reference>
<dbReference type="Pfam" id="PF13714">
    <property type="entry name" value="PEP_mutase"/>
    <property type="match status" value="1"/>
</dbReference>
<dbReference type="Gene3D" id="3.20.20.60">
    <property type="entry name" value="Phosphoenolpyruvate-binding domains"/>
    <property type="match status" value="1"/>
</dbReference>
<organism evidence="3 4">
    <name type="scientific">Nonomuraea diastatica</name>
    <dbReference type="NCBI Taxonomy" id="1848329"/>
    <lineage>
        <taxon>Bacteria</taxon>
        <taxon>Bacillati</taxon>
        <taxon>Actinomycetota</taxon>
        <taxon>Actinomycetes</taxon>
        <taxon>Streptosporangiales</taxon>
        <taxon>Streptosporangiaceae</taxon>
        <taxon>Nonomuraea</taxon>
    </lineage>
</organism>
<dbReference type="AlphaFoldDB" id="A0A4R4W8H3"/>
<dbReference type="CDD" id="cd00377">
    <property type="entry name" value="ICL_PEPM"/>
    <property type="match status" value="1"/>
</dbReference>